<evidence type="ECO:0000256" key="1">
    <source>
        <dbReference type="ARBA" id="ARBA00022448"/>
    </source>
</evidence>
<dbReference type="Gene3D" id="2.60.120.10">
    <property type="entry name" value="Jelly Rolls"/>
    <property type="match status" value="2"/>
</dbReference>
<organism evidence="9 10">
    <name type="scientific">Sphingomonas sanxanigenens DSM 19645 = NX02</name>
    <dbReference type="NCBI Taxonomy" id="1123269"/>
    <lineage>
        <taxon>Bacteria</taxon>
        <taxon>Pseudomonadati</taxon>
        <taxon>Pseudomonadota</taxon>
        <taxon>Alphaproteobacteria</taxon>
        <taxon>Sphingomonadales</taxon>
        <taxon>Sphingomonadaceae</taxon>
        <taxon>Sphingomonas</taxon>
    </lineage>
</organism>
<proteinExistence type="predicted"/>
<dbReference type="GO" id="GO:0046872">
    <property type="term" value="F:metal ion binding"/>
    <property type="evidence" value="ECO:0007669"/>
    <property type="project" value="UniProtKB-KW"/>
</dbReference>
<evidence type="ECO:0000313" key="9">
    <source>
        <dbReference type="EMBL" id="AHE53910.1"/>
    </source>
</evidence>
<keyword evidence="6" id="KW-0411">Iron-sulfur</keyword>
<dbReference type="InterPro" id="IPR036188">
    <property type="entry name" value="FAD/NAD-bd_sf"/>
</dbReference>
<dbReference type="Gene3D" id="3.50.50.60">
    <property type="entry name" value="FAD/NAD(P)-binding domain"/>
    <property type="match status" value="2"/>
</dbReference>
<dbReference type="PROSITE" id="PS00889">
    <property type="entry name" value="CNMP_BINDING_2"/>
    <property type="match status" value="1"/>
</dbReference>
<sequence>MTDLYRIAIVGSGPAGLSAAARAAQLGISHVLLEKTDHLSDTIYKYQLGKHVMATPSQLVLRSDMDFDAGKRETVLGTWERQAAENRIHVKYDAEVTAITGSKGDFALKLKSGETVRAEQVVLGIGTQGNPNLMRVPGGDLPHVQYTLDNPKAYVDEHISVIGAGDAGIENALGLADDPAQQNVVTIVNRSMEFSTAKDANIKALLAAEAAGRVTVLRGTTPQKVEPGWVTYDTRDGERRVRCDRIIARMGSAPPRRFVELCGAAFEERDGKKERVAGTGIRFTSDERVSYPELSRTFESTVPGIYVIGALAGYPLIKHCMNQGYDVVEFINGNMSLKPADEPILIEKFKEMPGSRSVDEWLEYLRTRIKIFNGMSQLQMREFMLDSEARTYRAGELVFERNTPGSSLFGIADGAVDIEVNPTDPDIKVTVGKGSIFGEVGLISGRRRGATVRAKMGTIAVEVSRSAALKLQSTVPSAKQAIARISTERQLLQLFGSGVTADDLDDVIATSEIITIPAGKAVINEGEDGKDVFVIRSGSMIVEKMIGGKPVFLSYLPAGSYVGEMSLIAGGRRTATVKAAVKAEVIKLQGDMFEALLRRKPDLLAKAKRDMAARQDVNAYIEASKDSFSGAVDLYSSVSNFLIGEGIGEATDVLLIDENLCVGCDNCEKACADSHDGLSRLDREAGKTYAHLHVPTSCRHCEHPHCMADCPPNALHRGQDGEVYIDDSCIGCGNCQRNCPYGVIRMDSTPPPKPSLLSWLFLGTGPGPGEPSKAWSYKHSDPAAEKPKKAIKCDMCAGITGGPACVRACPTGAAIRVAPDDFLSIARLQRESS</sequence>
<dbReference type="HOGENOM" id="CLU_017501_0_0_5"/>
<dbReference type="CDD" id="cd00038">
    <property type="entry name" value="CAP_ED"/>
    <property type="match status" value="2"/>
</dbReference>
<dbReference type="Pfam" id="PF13247">
    <property type="entry name" value="Fer4_11"/>
    <property type="match status" value="1"/>
</dbReference>
<keyword evidence="1" id="KW-0813">Transport</keyword>
<evidence type="ECO:0000256" key="6">
    <source>
        <dbReference type="ARBA" id="ARBA00023014"/>
    </source>
</evidence>
<dbReference type="SUPFAM" id="SSF54862">
    <property type="entry name" value="4Fe-4S ferredoxins"/>
    <property type="match status" value="1"/>
</dbReference>
<keyword evidence="3" id="KW-0479">Metal-binding</keyword>
<keyword evidence="5" id="KW-0408">Iron</keyword>
<feature type="domain" description="Cyclic nucleotide-binding" evidence="7">
    <location>
        <begin position="495"/>
        <end position="614"/>
    </location>
</feature>
<keyword evidence="10" id="KW-1185">Reference proteome</keyword>
<dbReference type="InterPro" id="IPR018488">
    <property type="entry name" value="cNMP-bd_CS"/>
</dbReference>
<dbReference type="InterPro" id="IPR018490">
    <property type="entry name" value="cNMP-bd_dom_sf"/>
</dbReference>
<feature type="domain" description="4Fe-4S ferredoxin-type" evidence="8">
    <location>
        <begin position="721"/>
        <end position="749"/>
    </location>
</feature>
<dbReference type="Pfam" id="PF13738">
    <property type="entry name" value="Pyr_redox_3"/>
    <property type="match status" value="1"/>
</dbReference>
<gene>
    <name evidence="9" type="ORF">NX02_10990</name>
</gene>
<dbReference type="PRINTS" id="PR00469">
    <property type="entry name" value="PNDRDTASEII"/>
</dbReference>
<feature type="domain" description="Cyclic nucleotide-binding" evidence="7">
    <location>
        <begin position="371"/>
        <end position="471"/>
    </location>
</feature>
<dbReference type="InterPro" id="IPR050294">
    <property type="entry name" value="RnfB_subfamily"/>
</dbReference>
<evidence type="ECO:0000313" key="10">
    <source>
        <dbReference type="Proteomes" id="UP000018851"/>
    </source>
</evidence>
<dbReference type="SUPFAM" id="SSF51905">
    <property type="entry name" value="FAD/NAD(P)-binding domain"/>
    <property type="match status" value="1"/>
</dbReference>
<feature type="domain" description="4Fe-4S ferredoxin-type" evidence="8">
    <location>
        <begin position="652"/>
        <end position="684"/>
    </location>
</feature>
<dbReference type="Gene3D" id="3.30.70.20">
    <property type="match status" value="2"/>
</dbReference>
<accession>W0ADZ8</accession>
<evidence type="ECO:0000256" key="5">
    <source>
        <dbReference type="ARBA" id="ARBA00023004"/>
    </source>
</evidence>
<feature type="domain" description="4Fe-4S ferredoxin-type" evidence="8">
    <location>
        <begin position="787"/>
        <end position="820"/>
    </location>
</feature>
<dbReference type="eggNOG" id="COG1142">
    <property type="taxonomic scope" value="Bacteria"/>
</dbReference>
<reference evidence="9 10" key="1">
    <citation type="submission" date="2013-07" db="EMBL/GenBank/DDBJ databases">
        <title>Completed genome of Sphingomonas sanxanigenens NX02.</title>
        <authorList>
            <person name="Ma T."/>
            <person name="Huang H."/>
            <person name="Wu M."/>
            <person name="Li X."/>
            <person name="Li G."/>
        </authorList>
    </citation>
    <scope>NUCLEOTIDE SEQUENCE [LARGE SCALE GENOMIC DNA]</scope>
    <source>
        <strain evidence="9 10">NX02</strain>
    </source>
</reference>
<keyword evidence="2" id="KW-0004">4Fe-4S</keyword>
<dbReference type="PROSITE" id="PS50042">
    <property type="entry name" value="CNMP_BINDING_3"/>
    <property type="match status" value="2"/>
</dbReference>
<dbReference type="InterPro" id="IPR000595">
    <property type="entry name" value="cNMP-bd_dom"/>
</dbReference>
<dbReference type="AlphaFoldDB" id="W0ADZ8"/>
<dbReference type="KEGG" id="ssan:NX02_10990"/>
<dbReference type="SUPFAM" id="SSF51206">
    <property type="entry name" value="cAMP-binding domain-like"/>
    <property type="match status" value="2"/>
</dbReference>
<dbReference type="CDD" id="cd16367">
    <property type="entry name" value="DMSOR_beta_like"/>
    <property type="match status" value="1"/>
</dbReference>
<evidence type="ECO:0000256" key="3">
    <source>
        <dbReference type="ARBA" id="ARBA00022723"/>
    </source>
</evidence>
<evidence type="ECO:0000259" key="7">
    <source>
        <dbReference type="PROSITE" id="PS50042"/>
    </source>
</evidence>
<dbReference type="InterPro" id="IPR017896">
    <property type="entry name" value="4Fe4S_Fe-S-bd"/>
</dbReference>
<dbReference type="RefSeq" id="WP_025292137.1">
    <property type="nucleotide sequence ID" value="NZ_CP006644.1"/>
</dbReference>
<dbReference type="InterPro" id="IPR017900">
    <property type="entry name" value="4Fe4S_Fe_S_CS"/>
</dbReference>
<dbReference type="PRINTS" id="PR00368">
    <property type="entry name" value="FADPNR"/>
</dbReference>
<dbReference type="STRING" id="1123269.NX02_10990"/>
<dbReference type="SMART" id="SM00100">
    <property type="entry name" value="cNMP"/>
    <property type="match status" value="2"/>
</dbReference>
<dbReference type="eggNOG" id="COG0664">
    <property type="taxonomic scope" value="Bacteria"/>
</dbReference>
<dbReference type="PROSITE" id="PS00198">
    <property type="entry name" value="4FE4S_FER_1"/>
    <property type="match status" value="1"/>
</dbReference>
<dbReference type="PANTHER" id="PTHR42859">
    <property type="entry name" value="OXIDOREDUCTASE"/>
    <property type="match status" value="1"/>
</dbReference>
<dbReference type="PANTHER" id="PTHR42859:SF10">
    <property type="entry name" value="DIMETHYLSULFOXIDE REDUCTASE CHAIN B"/>
    <property type="match status" value="1"/>
</dbReference>
<protein>
    <recommendedName>
        <fullName evidence="11">Oxidoreductase</fullName>
    </recommendedName>
</protein>
<dbReference type="PROSITE" id="PS00888">
    <property type="entry name" value="CNMP_BINDING_1"/>
    <property type="match status" value="1"/>
</dbReference>
<dbReference type="PATRIC" id="fig|1123269.5.peg.2136"/>
<dbReference type="Pfam" id="PF00027">
    <property type="entry name" value="cNMP_binding"/>
    <property type="match status" value="2"/>
</dbReference>
<evidence type="ECO:0000256" key="2">
    <source>
        <dbReference type="ARBA" id="ARBA00022485"/>
    </source>
</evidence>
<evidence type="ECO:0008006" key="11">
    <source>
        <dbReference type="Google" id="ProtNLM"/>
    </source>
</evidence>
<dbReference type="eggNOG" id="COG0492">
    <property type="taxonomic scope" value="Bacteria"/>
</dbReference>
<dbReference type="OrthoDB" id="9779457at2"/>
<dbReference type="EMBL" id="CP006644">
    <property type="protein sequence ID" value="AHE53910.1"/>
    <property type="molecule type" value="Genomic_DNA"/>
</dbReference>
<evidence type="ECO:0000256" key="4">
    <source>
        <dbReference type="ARBA" id="ARBA00022982"/>
    </source>
</evidence>
<dbReference type="Proteomes" id="UP000018851">
    <property type="component" value="Chromosome"/>
</dbReference>
<name>W0ADZ8_9SPHN</name>
<dbReference type="PROSITE" id="PS51379">
    <property type="entry name" value="4FE4S_FER_2"/>
    <property type="match status" value="3"/>
</dbReference>
<dbReference type="InterPro" id="IPR014710">
    <property type="entry name" value="RmlC-like_jellyroll"/>
</dbReference>
<dbReference type="GO" id="GO:0051539">
    <property type="term" value="F:4 iron, 4 sulfur cluster binding"/>
    <property type="evidence" value="ECO:0007669"/>
    <property type="project" value="UniProtKB-KW"/>
</dbReference>
<keyword evidence="4" id="KW-0249">Electron transport</keyword>
<evidence type="ECO:0000259" key="8">
    <source>
        <dbReference type="PROSITE" id="PS51379"/>
    </source>
</evidence>